<dbReference type="EMBL" id="LAZR01028493">
    <property type="protein sequence ID" value="KKL62431.1"/>
    <property type="molecule type" value="Genomic_DNA"/>
</dbReference>
<organism evidence="1">
    <name type="scientific">marine sediment metagenome</name>
    <dbReference type="NCBI Taxonomy" id="412755"/>
    <lineage>
        <taxon>unclassified sequences</taxon>
        <taxon>metagenomes</taxon>
        <taxon>ecological metagenomes</taxon>
    </lineage>
</organism>
<dbReference type="AlphaFoldDB" id="A0A0F9E870"/>
<sequence length="90" mass="10464">MDTPYSIDSIEAEAQEEEKRARTLRFLTDVLFQRLHLESMSLIEAREAVAELRRTALVLFPGKGDVFDLVIAPRMERVITERWGERWGSN</sequence>
<comment type="caution">
    <text evidence="1">The sequence shown here is derived from an EMBL/GenBank/DDBJ whole genome shotgun (WGS) entry which is preliminary data.</text>
</comment>
<gene>
    <name evidence="1" type="ORF">LCGC14_2185260</name>
</gene>
<proteinExistence type="predicted"/>
<evidence type="ECO:0000313" key="1">
    <source>
        <dbReference type="EMBL" id="KKL62431.1"/>
    </source>
</evidence>
<reference evidence="1" key="1">
    <citation type="journal article" date="2015" name="Nature">
        <title>Complex archaea that bridge the gap between prokaryotes and eukaryotes.</title>
        <authorList>
            <person name="Spang A."/>
            <person name="Saw J.H."/>
            <person name="Jorgensen S.L."/>
            <person name="Zaremba-Niedzwiedzka K."/>
            <person name="Martijn J."/>
            <person name="Lind A.E."/>
            <person name="van Eijk R."/>
            <person name="Schleper C."/>
            <person name="Guy L."/>
            <person name="Ettema T.J."/>
        </authorList>
    </citation>
    <scope>NUCLEOTIDE SEQUENCE</scope>
</reference>
<name>A0A0F9E870_9ZZZZ</name>
<protein>
    <submittedName>
        <fullName evidence="1">Uncharacterized protein</fullName>
    </submittedName>
</protein>
<accession>A0A0F9E870</accession>